<dbReference type="InterPro" id="IPR014030">
    <property type="entry name" value="Ketoacyl_synth_N"/>
</dbReference>
<dbReference type="Pfam" id="PF16197">
    <property type="entry name" value="KAsynt_C_assoc"/>
    <property type="match status" value="1"/>
</dbReference>
<accession>A0A8S1IR47</accession>
<dbReference type="InterPro" id="IPR016036">
    <property type="entry name" value="Malonyl_transacylase_ACP-bd"/>
</dbReference>
<evidence type="ECO:0000259" key="4">
    <source>
        <dbReference type="PROSITE" id="PS52004"/>
    </source>
</evidence>
<name>A0A8S1IR47_9CHLO</name>
<protein>
    <recommendedName>
        <fullName evidence="4">Ketosynthase family 3 (KS3) domain-containing protein</fullName>
    </recommendedName>
</protein>
<dbReference type="Gene3D" id="3.30.70.3290">
    <property type="match status" value="1"/>
</dbReference>
<dbReference type="InterPro" id="IPR014031">
    <property type="entry name" value="Ketoacyl_synth_C"/>
</dbReference>
<dbReference type="InterPro" id="IPR016039">
    <property type="entry name" value="Thiolase-like"/>
</dbReference>
<dbReference type="PROSITE" id="PS00606">
    <property type="entry name" value="KS3_1"/>
    <property type="match status" value="1"/>
</dbReference>
<dbReference type="InterPro" id="IPR050091">
    <property type="entry name" value="PKS_NRPS_Biosynth_Enz"/>
</dbReference>
<dbReference type="InterPro" id="IPR020841">
    <property type="entry name" value="PKS_Beta-ketoAc_synthase_dom"/>
</dbReference>
<organism evidence="5 6">
    <name type="scientific">Ostreobium quekettii</name>
    <dbReference type="NCBI Taxonomy" id="121088"/>
    <lineage>
        <taxon>Eukaryota</taxon>
        <taxon>Viridiplantae</taxon>
        <taxon>Chlorophyta</taxon>
        <taxon>core chlorophytes</taxon>
        <taxon>Ulvophyceae</taxon>
        <taxon>TCBD clade</taxon>
        <taxon>Bryopsidales</taxon>
        <taxon>Ostreobineae</taxon>
        <taxon>Ostreobiaceae</taxon>
        <taxon>Ostreobium</taxon>
    </lineage>
</organism>
<evidence type="ECO:0000313" key="5">
    <source>
        <dbReference type="EMBL" id="CAD7696327.1"/>
    </source>
</evidence>
<dbReference type="InterPro" id="IPR032821">
    <property type="entry name" value="PKS_assoc"/>
</dbReference>
<dbReference type="SUPFAM" id="SSF53901">
    <property type="entry name" value="Thiolase-like"/>
    <property type="match status" value="1"/>
</dbReference>
<dbReference type="Proteomes" id="UP000708148">
    <property type="component" value="Unassembled WGS sequence"/>
</dbReference>
<evidence type="ECO:0000256" key="1">
    <source>
        <dbReference type="ARBA" id="ARBA00022450"/>
    </source>
</evidence>
<evidence type="ECO:0000256" key="3">
    <source>
        <dbReference type="ARBA" id="ARBA00022679"/>
    </source>
</evidence>
<keyword evidence="2" id="KW-0597">Phosphoprotein</keyword>
<dbReference type="PANTHER" id="PTHR43775:SF37">
    <property type="entry name" value="SI:DKEY-61P9.11"/>
    <property type="match status" value="1"/>
</dbReference>
<evidence type="ECO:0000313" key="6">
    <source>
        <dbReference type="Proteomes" id="UP000708148"/>
    </source>
</evidence>
<dbReference type="Pfam" id="PF00109">
    <property type="entry name" value="ketoacyl-synt"/>
    <property type="match status" value="1"/>
</dbReference>
<feature type="domain" description="Ketosynthase family 3 (KS3)" evidence="4">
    <location>
        <begin position="7"/>
        <end position="440"/>
    </location>
</feature>
<evidence type="ECO:0000256" key="2">
    <source>
        <dbReference type="ARBA" id="ARBA00022553"/>
    </source>
</evidence>
<gene>
    <name evidence="5" type="ORF">OSTQU699_LOCUS1688</name>
</gene>
<dbReference type="EMBL" id="CAJHUC010000460">
    <property type="protein sequence ID" value="CAD7696327.1"/>
    <property type="molecule type" value="Genomic_DNA"/>
</dbReference>
<dbReference type="OrthoDB" id="515223at2759"/>
<reference evidence="5" key="1">
    <citation type="submission" date="2020-12" db="EMBL/GenBank/DDBJ databases">
        <authorList>
            <person name="Iha C."/>
        </authorList>
    </citation>
    <scope>NUCLEOTIDE SEQUENCE</scope>
</reference>
<dbReference type="InterPro" id="IPR014043">
    <property type="entry name" value="Acyl_transferase_dom"/>
</dbReference>
<keyword evidence="1" id="KW-0596">Phosphopantetheine</keyword>
<keyword evidence="3" id="KW-0808">Transferase</keyword>
<feature type="non-terminal residue" evidence="5">
    <location>
        <position position="1"/>
    </location>
</feature>
<dbReference type="Gene3D" id="3.40.366.10">
    <property type="entry name" value="Malonyl-Coenzyme A Acyl Carrier Protein, domain 2"/>
    <property type="match status" value="1"/>
</dbReference>
<dbReference type="GO" id="GO:0004315">
    <property type="term" value="F:3-oxoacyl-[acyl-carrier-protein] synthase activity"/>
    <property type="evidence" value="ECO:0007669"/>
    <property type="project" value="InterPro"/>
</dbReference>
<dbReference type="CDD" id="cd00833">
    <property type="entry name" value="PKS"/>
    <property type="match status" value="1"/>
</dbReference>
<comment type="caution">
    <text evidence="5">The sequence shown here is derived from an EMBL/GenBank/DDBJ whole genome shotgun (WGS) entry which is preliminary data.</text>
</comment>
<dbReference type="GO" id="GO:0004312">
    <property type="term" value="F:fatty acid synthase activity"/>
    <property type="evidence" value="ECO:0007669"/>
    <property type="project" value="TreeGrafter"/>
</dbReference>
<dbReference type="AlphaFoldDB" id="A0A8S1IR47"/>
<dbReference type="GO" id="GO:0006633">
    <property type="term" value="P:fatty acid biosynthetic process"/>
    <property type="evidence" value="ECO:0007669"/>
    <property type="project" value="InterPro"/>
</dbReference>
<dbReference type="SUPFAM" id="SSF55048">
    <property type="entry name" value="Probable ACP-binding domain of malonyl-CoA ACP transacylase"/>
    <property type="match status" value="1"/>
</dbReference>
<dbReference type="Pfam" id="PF00698">
    <property type="entry name" value="Acyl_transf_1"/>
    <property type="match status" value="1"/>
</dbReference>
<dbReference type="InterPro" id="IPR018201">
    <property type="entry name" value="Ketoacyl_synth_AS"/>
</dbReference>
<dbReference type="InterPro" id="IPR001227">
    <property type="entry name" value="Ac_transferase_dom_sf"/>
</dbReference>
<dbReference type="SUPFAM" id="SSF52151">
    <property type="entry name" value="FabD/lysophospholipase-like"/>
    <property type="match status" value="1"/>
</dbReference>
<dbReference type="Pfam" id="PF02801">
    <property type="entry name" value="Ketoacyl-synt_C"/>
    <property type="match status" value="1"/>
</dbReference>
<sequence>MAVQGGRERVAICGLGLLVPGREVVDTPDRFWELLRNGEDASGPVPAWKWSNESFYDRDAARFGKTSVARGHFVAQDKMTEFDAGFFRLSPNEALTMDPQQRCALKCAVEALWDAQIDPKEYSGRKVDVVVGATHTENEDAMDKLSAASGGAAIGHERTMCPNRLSSFFNFQGRSLSVDTACSSSMQALDFAVDGLQQGKSEMGVVVGVNFLAAPYLNIALQKLGVVSPDGRCKYCDAGANGYGRGEAVVAIVLKRISDAVRDGNTIYCTIVDTMSSHDGAKDFATYPSMEAQQRLMEKIYRDNGLDPRDTQYLEANGTGTDAGDKTELAAVHAAMIHGRGSRPADMKLAVGSIKTQIGHTEGAAGACSVAKGALMLYHKEVPGSLHLSKLHPEIPLGDYGIVVPQTTLEWPSPPRDMPRRLSINSFGIGGSNTHVILEEFVHRDRPALGPAVDASQLVLPLSAHTKKALIEWVGLWVQFLKYNQARFLENSDTLKSTLQAAIHGRSHLEHRICVLGDSVNELTVNLEKALQQLRGGSVASQGSSDAGTSNLSVCTMSQGGPQVKHSNILFLFPDLASAYPLMGVGLYRDEPVFRASLDRCSAAVKSWESSLNIVDELHKQGADSSITSAPKAMVVMPALQIALTDLLRSKGIDAAGALGYSSGEVAAAYCAGALSLESAMWVAHQRSLGVRIFGQGKFEPLMLTIGLSREDATAMLRGLKLDEVTHGRICIATIDSPLGVTLSGDKPAIEIAQSWCASRKVPARVVQTGAALHSHQLTAAASELKSSLDNSGSKFSYERTKIPLFSTVTGACVSGRKLDSHYWEENLHKPVEFYAAVVAAVGSVFSADSGRS</sequence>
<dbReference type="PANTHER" id="PTHR43775">
    <property type="entry name" value="FATTY ACID SYNTHASE"/>
    <property type="match status" value="1"/>
</dbReference>
<dbReference type="SMART" id="SM00827">
    <property type="entry name" value="PKS_AT"/>
    <property type="match status" value="1"/>
</dbReference>
<keyword evidence="6" id="KW-1185">Reference proteome</keyword>
<dbReference type="InterPro" id="IPR016035">
    <property type="entry name" value="Acyl_Trfase/lysoPLipase"/>
</dbReference>
<proteinExistence type="predicted"/>
<dbReference type="Gene3D" id="3.40.47.10">
    <property type="match status" value="1"/>
</dbReference>
<dbReference type="PROSITE" id="PS52004">
    <property type="entry name" value="KS3_2"/>
    <property type="match status" value="1"/>
</dbReference>
<dbReference type="SMART" id="SM00825">
    <property type="entry name" value="PKS_KS"/>
    <property type="match status" value="1"/>
</dbReference>